<keyword evidence="8" id="KW-1185">Reference proteome</keyword>
<dbReference type="PRINTS" id="PR00259">
    <property type="entry name" value="TMFOUR"/>
</dbReference>
<keyword evidence="4 6" id="KW-1133">Transmembrane helix</keyword>
<evidence type="ECO:0000256" key="5">
    <source>
        <dbReference type="ARBA" id="ARBA00023136"/>
    </source>
</evidence>
<dbReference type="GO" id="GO:0009734">
    <property type="term" value="P:auxin-activated signaling pathway"/>
    <property type="evidence" value="ECO:0007669"/>
    <property type="project" value="InterPro"/>
</dbReference>
<keyword evidence="3 6" id="KW-0812">Transmembrane</keyword>
<accession>A0A8T2T614</accession>
<comment type="caution">
    <text evidence="7">The sequence shown here is derived from an EMBL/GenBank/DDBJ whole genome shotgun (WGS) entry which is preliminary data.</text>
</comment>
<reference evidence="7" key="1">
    <citation type="submission" date="2021-08" db="EMBL/GenBank/DDBJ databases">
        <title>WGS assembly of Ceratopteris richardii.</title>
        <authorList>
            <person name="Marchant D.B."/>
            <person name="Chen G."/>
            <person name="Jenkins J."/>
            <person name="Shu S."/>
            <person name="Leebens-Mack J."/>
            <person name="Grimwood J."/>
            <person name="Schmutz J."/>
            <person name="Soltis P."/>
            <person name="Soltis D."/>
            <person name="Chen Z.-H."/>
        </authorList>
    </citation>
    <scope>NUCLEOTIDE SEQUENCE</scope>
    <source>
        <strain evidence="7">Whitten #5841</strain>
        <tissue evidence="7">Leaf</tissue>
    </source>
</reference>
<proteinExistence type="inferred from homology"/>
<evidence type="ECO:0000256" key="4">
    <source>
        <dbReference type="ARBA" id="ARBA00022989"/>
    </source>
</evidence>
<evidence type="ECO:0000256" key="3">
    <source>
        <dbReference type="ARBA" id="ARBA00022692"/>
    </source>
</evidence>
<comment type="subcellular location">
    <subcellularLocation>
        <location evidence="1">Membrane</location>
        <topology evidence="1">Multi-pass membrane protein</topology>
    </subcellularLocation>
</comment>
<evidence type="ECO:0000256" key="1">
    <source>
        <dbReference type="ARBA" id="ARBA00004141"/>
    </source>
</evidence>
<feature type="transmembrane region" description="Helical" evidence="6">
    <location>
        <begin position="7"/>
        <end position="27"/>
    </location>
</feature>
<dbReference type="GO" id="GO:0016020">
    <property type="term" value="C:membrane"/>
    <property type="evidence" value="ECO:0007669"/>
    <property type="project" value="UniProtKB-SubCell"/>
</dbReference>
<sequence length="173" mass="19592">MSAKILFAVNIVVLVLSIIVLGEGAWIPERHHDGCSSGLQWLVLSVGIFMLLLSFLGCTAVEAKSIRLSWLYIILLVNIILLFTVFSIFAFLLKVHGFSTFADIPPTFVRRDDCDQDFLLMFKRDWDIIATTSLVVLVILIFLIFLAISAFMHTIKWRVFSPGSLIRRITSRT</sequence>
<name>A0A8T2T614_CERRI</name>
<feature type="transmembrane region" description="Helical" evidence="6">
    <location>
        <begin position="128"/>
        <end position="151"/>
    </location>
</feature>
<evidence type="ECO:0000313" key="8">
    <source>
        <dbReference type="Proteomes" id="UP000825935"/>
    </source>
</evidence>
<dbReference type="PANTHER" id="PTHR32191">
    <property type="entry name" value="TETRASPANIN-8-RELATED"/>
    <property type="match status" value="1"/>
</dbReference>
<dbReference type="Proteomes" id="UP000825935">
    <property type="component" value="Chromosome 15"/>
</dbReference>
<feature type="transmembrane region" description="Helical" evidence="6">
    <location>
        <begin position="39"/>
        <end position="58"/>
    </location>
</feature>
<feature type="transmembrane region" description="Helical" evidence="6">
    <location>
        <begin position="70"/>
        <end position="93"/>
    </location>
</feature>
<organism evidence="7 8">
    <name type="scientific">Ceratopteris richardii</name>
    <name type="common">Triangle waterfern</name>
    <dbReference type="NCBI Taxonomy" id="49495"/>
    <lineage>
        <taxon>Eukaryota</taxon>
        <taxon>Viridiplantae</taxon>
        <taxon>Streptophyta</taxon>
        <taxon>Embryophyta</taxon>
        <taxon>Tracheophyta</taxon>
        <taxon>Polypodiopsida</taxon>
        <taxon>Polypodiidae</taxon>
        <taxon>Polypodiales</taxon>
        <taxon>Pteridineae</taxon>
        <taxon>Pteridaceae</taxon>
        <taxon>Parkerioideae</taxon>
        <taxon>Ceratopteris</taxon>
    </lineage>
</organism>
<dbReference type="InterPro" id="IPR044991">
    <property type="entry name" value="TET_plant"/>
</dbReference>
<evidence type="ECO:0000256" key="6">
    <source>
        <dbReference type="SAM" id="Phobius"/>
    </source>
</evidence>
<dbReference type="Pfam" id="PF00335">
    <property type="entry name" value="Tetraspanin"/>
    <property type="match status" value="1"/>
</dbReference>
<protein>
    <submittedName>
        <fullName evidence="7">Uncharacterized protein</fullName>
    </submittedName>
</protein>
<evidence type="ECO:0000313" key="7">
    <source>
        <dbReference type="EMBL" id="KAH7405152.1"/>
    </source>
</evidence>
<dbReference type="AlphaFoldDB" id="A0A8T2T614"/>
<dbReference type="InterPro" id="IPR018499">
    <property type="entry name" value="Tetraspanin/Peripherin"/>
</dbReference>
<gene>
    <name evidence="7" type="ORF">KP509_15G058600</name>
</gene>
<keyword evidence="5 6" id="KW-0472">Membrane</keyword>
<evidence type="ECO:0000256" key="2">
    <source>
        <dbReference type="ARBA" id="ARBA00006840"/>
    </source>
</evidence>
<dbReference type="EMBL" id="CM035420">
    <property type="protein sequence ID" value="KAH7405152.1"/>
    <property type="molecule type" value="Genomic_DNA"/>
</dbReference>
<comment type="similarity">
    <text evidence="2">Belongs to the tetraspanin (TM4SF) family.</text>
</comment>